<gene>
    <name evidence="1" type="ORF">DNK49_07085</name>
</gene>
<dbReference type="Proteomes" id="UP000248259">
    <property type="component" value="Unassembled WGS sequence"/>
</dbReference>
<dbReference type="EMBL" id="QKOE01000003">
    <property type="protein sequence ID" value="PZA17601.1"/>
    <property type="molecule type" value="Genomic_DNA"/>
</dbReference>
<keyword evidence="2" id="KW-1185">Reference proteome</keyword>
<name>A0A323UZE2_9RHOO</name>
<proteinExistence type="predicted"/>
<accession>A0A323UZE2</accession>
<protein>
    <recommendedName>
        <fullName evidence="3">Rod shape-determining protein MreB</fullName>
    </recommendedName>
</protein>
<reference evidence="1 2" key="1">
    <citation type="submission" date="2018-06" db="EMBL/GenBank/DDBJ databases">
        <title>Azoarcus communis strain SWub3 genome.</title>
        <authorList>
            <person name="Zorraquino Salvo V."/>
            <person name="Toubiana D."/>
            <person name="Blumwald E."/>
        </authorList>
    </citation>
    <scope>NUCLEOTIDE SEQUENCE [LARGE SCALE GENOMIC DNA]</scope>
    <source>
        <strain evidence="1 2">SWub3</strain>
    </source>
</reference>
<evidence type="ECO:0000313" key="1">
    <source>
        <dbReference type="EMBL" id="PZA17601.1"/>
    </source>
</evidence>
<sequence>MFKKTLYVQIRENRVHVRNIDDARTVERRASPGFSHPRMLIGDFTAAQACLKHALAEARGAGFAWTTAVVIHPLENIEGGLSQVEERVFRELAVGAGASKVVVWVGAGLGDAEVIARLKGR</sequence>
<evidence type="ECO:0000313" key="2">
    <source>
        <dbReference type="Proteomes" id="UP000248259"/>
    </source>
</evidence>
<dbReference type="AlphaFoldDB" id="A0A323UZE2"/>
<comment type="caution">
    <text evidence="1">The sequence shown here is derived from an EMBL/GenBank/DDBJ whole genome shotgun (WGS) entry which is preliminary data.</text>
</comment>
<organism evidence="1 2">
    <name type="scientific">Parazoarcus communis SWub3 = DSM 12120</name>
    <dbReference type="NCBI Taxonomy" id="1121029"/>
    <lineage>
        <taxon>Bacteria</taxon>
        <taxon>Pseudomonadati</taxon>
        <taxon>Pseudomonadota</taxon>
        <taxon>Betaproteobacteria</taxon>
        <taxon>Rhodocyclales</taxon>
        <taxon>Zoogloeaceae</taxon>
        <taxon>Parazoarcus</taxon>
    </lineage>
</organism>
<evidence type="ECO:0008006" key="3">
    <source>
        <dbReference type="Google" id="ProtNLM"/>
    </source>
</evidence>